<keyword evidence="2" id="KW-0479">Metal-binding</keyword>
<keyword evidence="11" id="KW-1185">Reference proteome</keyword>
<protein>
    <submittedName>
        <fullName evidence="10">Putative transcriptional regulatory protein C530,05</fullName>
    </submittedName>
</protein>
<evidence type="ECO:0000256" key="7">
    <source>
        <dbReference type="SAM" id="MobiDB-lite"/>
    </source>
</evidence>
<feature type="domain" description="Zn(2)-C6 fungal-type" evidence="9">
    <location>
        <begin position="362"/>
        <end position="391"/>
    </location>
</feature>
<feature type="compositionally biased region" description="Basic and acidic residues" evidence="7">
    <location>
        <begin position="268"/>
        <end position="282"/>
    </location>
</feature>
<feature type="region of interest" description="Disordered" evidence="7">
    <location>
        <begin position="268"/>
        <end position="359"/>
    </location>
</feature>
<evidence type="ECO:0000256" key="4">
    <source>
        <dbReference type="ARBA" id="ARBA00023125"/>
    </source>
</evidence>
<reference evidence="10 11" key="1">
    <citation type="submission" date="2015-04" db="EMBL/GenBank/DDBJ databases">
        <authorList>
            <person name="Syromyatnikov M.Y."/>
            <person name="Popov V.N."/>
        </authorList>
    </citation>
    <scope>NUCLEOTIDE SEQUENCE [LARGE SCALE GENOMIC DNA]</scope>
    <source>
        <strain evidence="10">WF-38-12</strain>
    </source>
</reference>
<dbReference type="Gene3D" id="4.10.240.10">
    <property type="entry name" value="Zn(2)-C6 fungal-type DNA-binding domain"/>
    <property type="match status" value="1"/>
</dbReference>
<gene>
    <name evidence="10" type="ORF">PISL3812_07299</name>
</gene>
<dbReference type="Proteomes" id="UP000054383">
    <property type="component" value="Unassembled WGS sequence"/>
</dbReference>
<dbReference type="InterPro" id="IPR001138">
    <property type="entry name" value="Zn2Cys6_DnaBD"/>
</dbReference>
<dbReference type="Pfam" id="PF00172">
    <property type="entry name" value="Zn_clus"/>
    <property type="match status" value="1"/>
</dbReference>
<dbReference type="OMA" id="NENTTRW"/>
<feature type="region of interest" description="Disordered" evidence="7">
    <location>
        <begin position="434"/>
        <end position="479"/>
    </location>
</feature>
<dbReference type="EMBL" id="CVMT01000007">
    <property type="protein sequence ID" value="CRG90256.1"/>
    <property type="molecule type" value="Genomic_DNA"/>
</dbReference>
<dbReference type="OrthoDB" id="435881at2759"/>
<sequence>MRLLCAYGLVASVVGSVAADADFMSVRTQLAKDWSGKGGDPGDKYFHESTFHPHYDGRFADKPLPEEESLPHLISLVQTYLTTMNDLGVETWIMHGSLLGWWWNQKILPWDSDLDVQVTEPGMHFLGDYYNMTEHHYDIPGVPEGRTYMLEINPNYVIRTTSDHNNLIDARWIDTSSGLFIDITAVRADDENRQKGHPGALMCKDSHRYDESDIFPLRDSIYEGIHVKIPYQYQKLLSGEYGGRSLTNTNFAGHTFVEEAQLWIKDDVPGSDRIGRTSEQEKMSPSNDSPNAPMYMTPSTTSASPPSNNGAPLPTPAPAGGVQTGSNSSNNNNNDTVEPPTTTTTTTTTITTNDDSRLNPRSCVTCRRRKVRCNKREPCSNCVKAGIDCVFPGPGRAPRKPRRPPDAELLSRLRRLEGVVESLGGPASIDQLISNHQKQQQQQKQTPPRSLSLQEGVAETEKRASGNNNRILDEADPKNIQMKRDGTEELGRLVIDDTKSRYVSNRFWASLGDQIEELQDILDHSSDEEGDYPSPGESVKSGSRNHDAFIFGYSSVANSLRNYHPTPTQAFILWKTYEQNVAPLLTVVHKPTIRNIIIEAATNLESLDKNTEALAFSVYLSAVISMTPEQCMTELGEDREGAISRFRFATEQGMARANLLNSQNITLLQAAVMFLSCIRRQDDSRFVWTLSAVILRLATGLGLHRDGTHFGLGPFETEMRRRLWWNICILDVRAAEDHGTDPMINDMIYDTQLPLNINDDDISPDSKTAPVERTECTDMTFALIRCEVTLAYRRLTYIPPGSVSLPASLEERENLIERLHNRLNDRYIKYCDMQVPLQWVCATVARLIVAKLWLIVHQPLTKHENSGLSNESRNKLLLTSIEVIEFSRLLETNENTTRWSWLFVSYNQWHAVAFVLAELCVRPLCPGVDRAWMAVNSVFHDWERQGASKKALLWRPLSRLMKKATDFRKKQLEELRSKYGPSSLVSQAEASSSAIPTTIPTTITTIPTATPSSIPSAVDFGRPPFLTGSQLGTPSLVSTSSPPVNDTPAQGQQQFGMPSSTSTAEFSLDLNKGMPELLEDLLPVHSMTQGWQDLTTMNNNPSTPFNLYNNNNNNSGSPNGFAPAPPLPSSAVFPPMAAQQAEMFETPVNWDQFDDVMRDFQLDLTQGASEGQNVMGNMHMDFL</sequence>
<dbReference type="InterPro" id="IPR050613">
    <property type="entry name" value="Sec_Metabolite_Reg"/>
</dbReference>
<keyword evidence="6" id="KW-0539">Nucleus</keyword>
<feature type="compositionally biased region" description="Polar residues" evidence="7">
    <location>
        <begin position="1047"/>
        <end position="1064"/>
    </location>
</feature>
<feature type="signal peptide" evidence="8">
    <location>
        <begin position="1"/>
        <end position="19"/>
    </location>
</feature>
<dbReference type="PANTHER" id="PTHR31001:SF50">
    <property type="entry name" value="ZN(II)2CYS6 TRANSCRIPTION FACTOR (EUROFUNG)"/>
    <property type="match status" value="1"/>
</dbReference>
<dbReference type="InterPro" id="IPR007074">
    <property type="entry name" value="LicD/FKTN/FKRP_NTP_transf"/>
</dbReference>
<dbReference type="GO" id="GO:0000981">
    <property type="term" value="F:DNA-binding transcription factor activity, RNA polymerase II-specific"/>
    <property type="evidence" value="ECO:0007669"/>
    <property type="project" value="InterPro"/>
</dbReference>
<dbReference type="InterPro" id="IPR007219">
    <property type="entry name" value="XnlR_reg_dom"/>
</dbReference>
<evidence type="ECO:0000256" key="1">
    <source>
        <dbReference type="ARBA" id="ARBA00004123"/>
    </source>
</evidence>
<comment type="subcellular location">
    <subcellularLocation>
        <location evidence="1">Nucleus</location>
    </subcellularLocation>
</comment>
<evidence type="ECO:0000256" key="5">
    <source>
        <dbReference type="ARBA" id="ARBA00023163"/>
    </source>
</evidence>
<dbReference type="GO" id="GO:0009100">
    <property type="term" value="P:glycoprotein metabolic process"/>
    <property type="evidence" value="ECO:0007669"/>
    <property type="project" value="UniProtKB-ARBA"/>
</dbReference>
<dbReference type="Pfam" id="PF04082">
    <property type="entry name" value="Fungal_trans"/>
    <property type="match status" value="1"/>
</dbReference>
<dbReference type="GO" id="GO:0008270">
    <property type="term" value="F:zinc ion binding"/>
    <property type="evidence" value="ECO:0007669"/>
    <property type="project" value="InterPro"/>
</dbReference>
<dbReference type="InterPro" id="IPR036864">
    <property type="entry name" value="Zn2-C6_fun-type_DNA-bd_sf"/>
</dbReference>
<dbReference type="PANTHER" id="PTHR31001">
    <property type="entry name" value="UNCHARACTERIZED TRANSCRIPTIONAL REGULATORY PROTEIN"/>
    <property type="match status" value="1"/>
</dbReference>
<dbReference type="SUPFAM" id="SSF57701">
    <property type="entry name" value="Zn2/Cys6 DNA-binding domain"/>
    <property type="match status" value="1"/>
</dbReference>
<accession>A0A0U1M5J3</accession>
<evidence type="ECO:0000313" key="10">
    <source>
        <dbReference type="EMBL" id="CRG90256.1"/>
    </source>
</evidence>
<evidence type="ECO:0000256" key="3">
    <source>
        <dbReference type="ARBA" id="ARBA00023015"/>
    </source>
</evidence>
<evidence type="ECO:0000313" key="11">
    <source>
        <dbReference type="Proteomes" id="UP000054383"/>
    </source>
</evidence>
<evidence type="ECO:0000256" key="8">
    <source>
        <dbReference type="SAM" id="SignalP"/>
    </source>
</evidence>
<dbReference type="GO" id="GO:0006351">
    <property type="term" value="P:DNA-templated transcription"/>
    <property type="evidence" value="ECO:0007669"/>
    <property type="project" value="InterPro"/>
</dbReference>
<proteinExistence type="predicted"/>
<dbReference type="PROSITE" id="PS00463">
    <property type="entry name" value="ZN2_CY6_FUNGAL_1"/>
    <property type="match status" value="1"/>
</dbReference>
<evidence type="ECO:0000259" key="9">
    <source>
        <dbReference type="PROSITE" id="PS50048"/>
    </source>
</evidence>
<dbReference type="SMART" id="SM00906">
    <property type="entry name" value="Fungal_trans"/>
    <property type="match status" value="1"/>
</dbReference>
<feature type="compositionally biased region" description="Low complexity" evidence="7">
    <location>
        <begin position="297"/>
        <end position="353"/>
    </location>
</feature>
<dbReference type="SMART" id="SM00066">
    <property type="entry name" value="GAL4"/>
    <property type="match status" value="1"/>
</dbReference>
<dbReference type="CDD" id="cd00067">
    <property type="entry name" value="GAL4"/>
    <property type="match status" value="1"/>
</dbReference>
<keyword evidence="5" id="KW-0804">Transcription</keyword>
<evidence type="ECO:0000256" key="6">
    <source>
        <dbReference type="ARBA" id="ARBA00023242"/>
    </source>
</evidence>
<dbReference type="GO" id="GO:0005634">
    <property type="term" value="C:nucleus"/>
    <property type="evidence" value="ECO:0007669"/>
    <property type="project" value="UniProtKB-SubCell"/>
</dbReference>
<name>A0A0U1M5J3_TALIS</name>
<organism evidence="10 11">
    <name type="scientific">Talaromyces islandicus</name>
    <name type="common">Penicillium islandicum</name>
    <dbReference type="NCBI Taxonomy" id="28573"/>
    <lineage>
        <taxon>Eukaryota</taxon>
        <taxon>Fungi</taxon>
        <taxon>Dikarya</taxon>
        <taxon>Ascomycota</taxon>
        <taxon>Pezizomycotina</taxon>
        <taxon>Eurotiomycetes</taxon>
        <taxon>Eurotiomycetidae</taxon>
        <taxon>Eurotiales</taxon>
        <taxon>Trichocomaceae</taxon>
        <taxon>Talaromyces</taxon>
        <taxon>Talaromyces sect. Islandici</taxon>
    </lineage>
</organism>
<dbReference type="CDD" id="cd12148">
    <property type="entry name" value="fungal_TF_MHR"/>
    <property type="match status" value="1"/>
</dbReference>
<feature type="compositionally biased region" description="Low complexity" evidence="7">
    <location>
        <begin position="1035"/>
        <end position="1044"/>
    </location>
</feature>
<dbReference type="GO" id="GO:0003677">
    <property type="term" value="F:DNA binding"/>
    <property type="evidence" value="ECO:0007669"/>
    <property type="project" value="UniProtKB-KW"/>
</dbReference>
<dbReference type="STRING" id="28573.A0A0U1M5J3"/>
<dbReference type="PROSITE" id="PS50048">
    <property type="entry name" value="ZN2_CY6_FUNGAL_2"/>
    <property type="match status" value="1"/>
</dbReference>
<dbReference type="AlphaFoldDB" id="A0A0U1M5J3"/>
<keyword evidence="3" id="KW-0805">Transcription regulation</keyword>
<keyword evidence="4" id="KW-0238">DNA-binding</keyword>
<keyword evidence="8" id="KW-0732">Signal</keyword>
<dbReference type="Pfam" id="PF04991">
    <property type="entry name" value="LicD"/>
    <property type="match status" value="1"/>
</dbReference>
<evidence type="ECO:0000256" key="2">
    <source>
        <dbReference type="ARBA" id="ARBA00022723"/>
    </source>
</evidence>
<feature type="region of interest" description="Disordered" evidence="7">
    <location>
        <begin position="1035"/>
        <end position="1064"/>
    </location>
</feature>
<feature type="chain" id="PRO_5006711564" evidence="8">
    <location>
        <begin position="20"/>
        <end position="1183"/>
    </location>
</feature>